<dbReference type="KEGG" id="gim:F1728_03170"/>
<reference evidence="2 3" key="1">
    <citation type="submission" date="2019-09" db="EMBL/GenBank/DDBJ databases">
        <title>Gimesia benthica sp. nov., a novel bacterium isolated from deep-sea water of the Northwest Indian Ocean.</title>
        <authorList>
            <person name="Dai X."/>
        </authorList>
    </citation>
    <scope>NUCLEOTIDE SEQUENCE [LARGE SCALE GENOMIC DNA]</scope>
    <source>
        <strain evidence="2 3">E7</strain>
    </source>
</reference>
<dbReference type="Gene3D" id="3.40.50.300">
    <property type="entry name" value="P-loop containing nucleotide triphosphate hydrolases"/>
    <property type="match status" value="2"/>
</dbReference>
<dbReference type="RefSeq" id="WP_155362869.1">
    <property type="nucleotide sequence ID" value="NZ_CP043930.1"/>
</dbReference>
<evidence type="ECO:0000313" key="3">
    <source>
        <dbReference type="Proteomes" id="UP000427281"/>
    </source>
</evidence>
<sequence length="684" mass="77795">MLEQKLKEILDVDIFEQGRKEELFVGRPFYLDYENAQILVSDAWKHRVKGIPQGAFLLAFYDGEDGVDEAVLLRALTPSKLPTDNDVVSSMIEYYKDGSDISGRAGSVRESKLDDFTRYEFSFSGLSCRVLGAFYKVQDQSIPNGEMGVSYRVEFGADLENFYSANNYSVYKATGKVLRKIVNQRDIDLIVGNENEFKIGSVRYSSSRRFQHSELGVDVYISPQDFIGKRTAAFGMTRTGKSNTVKKIVEATAEISNKASIQNIREKVGAEEPFTKQGAPTFPVGQIIFDVNGEYANANLQDEGTAIYELYADNVIRYSVLEKPGFEVMKVNFYREVENGFDLIRSYFEDKKITGDYVNNFAAVSLSKPENYSSDRSIKTRFDRISAAYLCCLYKAGFKPPANFKVTFPGNAAINKKVNQAGLDPVKGISLEDACSWFGWVWKNYKDDSYFTSYENKNGHEWADDDLKALLAFLTGFKKPNEKESVSGYKKIRVKELHELHTMMADDSFEIKIPKLLLEGKIVIVDLSQGSPTVQSIFSERICKAVFMQSMSRFVGNRPNNFIQFYFEEAHNLFPKKDDKDLSQIYNRLAKEGAKLHLGMVYATQEVSSISSNILKNTQNWFIAHLNNEDELRELRKYYDFSDFIASLLKFSAGNDKGFVRMKTYTNPFVVPVQIDKFLADKKD</sequence>
<dbReference type="Proteomes" id="UP000427281">
    <property type="component" value="Chromosome"/>
</dbReference>
<feature type="domain" description="Helicase HerA central" evidence="1">
    <location>
        <begin position="199"/>
        <end position="261"/>
    </location>
</feature>
<dbReference type="EMBL" id="CP043930">
    <property type="protein sequence ID" value="QGQ21747.1"/>
    <property type="molecule type" value="Genomic_DNA"/>
</dbReference>
<keyword evidence="3" id="KW-1185">Reference proteome</keyword>
<dbReference type="InterPro" id="IPR027417">
    <property type="entry name" value="P-loop_NTPase"/>
</dbReference>
<dbReference type="PANTHER" id="PTHR42957:SF1">
    <property type="entry name" value="HELICASE MJ1565-RELATED"/>
    <property type="match status" value="1"/>
</dbReference>
<protein>
    <submittedName>
        <fullName evidence="2">DUF87 domain-containing protein</fullName>
    </submittedName>
</protein>
<proteinExistence type="predicted"/>
<dbReference type="Pfam" id="PF01935">
    <property type="entry name" value="DUF87"/>
    <property type="match status" value="1"/>
</dbReference>
<organism evidence="2 3">
    <name type="scientific">Gimesia benthica</name>
    <dbReference type="NCBI Taxonomy" id="2608982"/>
    <lineage>
        <taxon>Bacteria</taxon>
        <taxon>Pseudomonadati</taxon>
        <taxon>Planctomycetota</taxon>
        <taxon>Planctomycetia</taxon>
        <taxon>Planctomycetales</taxon>
        <taxon>Planctomycetaceae</taxon>
        <taxon>Gimesia</taxon>
    </lineage>
</organism>
<evidence type="ECO:0000259" key="1">
    <source>
        <dbReference type="Pfam" id="PF01935"/>
    </source>
</evidence>
<dbReference type="PANTHER" id="PTHR42957">
    <property type="entry name" value="HELICASE MJ1565-RELATED"/>
    <property type="match status" value="1"/>
</dbReference>
<accession>A0A6I6A5V7</accession>
<evidence type="ECO:0000313" key="2">
    <source>
        <dbReference type="EMBL" id="QGQ21747.1"/>
    </source>
</evidence>
<gene>
    <name evidence="2" type="ORF">F1728_03170</name>
</gene>
<dbReference type="InterPro" id="IPR008571">
    <property type="entry name" value="HerA-like"/>
</dbReference>
<dbReference type="SUPFAM" id="SSF52540">
    <property type="entry name" value="P-loop containing nucleoside triphosphate hydrolases"/>
    <property type="match status" value="1"/>
</dbReference>
<dbReference type="InterPro" id="IPR002789">
    <property type="entry name" value="HerA_central"/>
</dbReference>
<name>A0A6I6A5V7_9PLAN</name>
<dbReference type="AlphaFoldDB" id="A0A6I6A5V7"/>